<protein>
    <submittedName>
        <fullName evidence="3">Morphogenetic protein associated with SpoVID</fullName>
    </submittedName>
</protein>
<accession>A0A840QPE7</accession>
<gene>
    <name evidence="3" type="ORF">HNQ41_001387</name>
</gene>
<dbReference type="Gene3D" id="3.10.350.10">
    <property type="entry name" value="LysM domain"/>
    <property type="match status" value="1"/>
</dbReference>
<reference evidence="3 4" key="1">
    <citation type="submission" date="2020-08" db="EMBL/GenBank/DDBJ databases">
        <title>Genomic Encyclopedia of Type Strains, Phase IV (KMG-IV): sequencing the most valuable type-strain genomes for metagenomic binning, comparative biology and taxonomic classification.</title>
        <authorList>
            <person name="Goeker M."/>
        </authorList>
    </citation>
    <scope>NUCLEOTIDE SEQUENCE [LARGE SCALE GENOMIC DNA]</scope>
    <source>
        <strain evidence="3 4">DSM 24696</strain>
    </source>
</reference>
<dbReference type="PROSITE" id="PS51782">
    <property type="entry name" value="LYSM"/>
    <property type="match status" value="1"/>
</dbReference>
<feature type="compositionally biased region" description="Basic residues" evidence="1">
    <location>
        <begin position="148"/>
        <end position="165"/>
    </location>
</feature>
<keyword evidence="4" id="KW-1185">Reference proteome</keyword>
<feature type="region of interest" description="Disordered" evidence="1">
    <location>
        <begin position="284"/>
        <end position="310"/>
    </location>
</feature>
<comment type="caution">
    <text evidence="3">The sequence shown here is derived from an EMBL/GenBank/DDBJ whole genome shotgun (WGS) entry which is preliminary data.</text>
</comment>
<dbReference type="Proteomes" id="UP000551878">
    <property type="component" value="Unassembled WGS sequence"/>
</dbReference>
<evidence type="ECO:0000259" key="2">
    <source>
        <dbReference type="PROSITE" id="PS51782"/>
    </source>
</evidence>
<name>A0A840QPE7_9BACI</name>
<evidence type="ECO:0000313" key="4">
    <source>
        <dbReference type="Proteomes" id="UP000551878"/>
    </source>
</evidence>
<dbReference type="InterPro" id="IPR014248">
    <property type="entry name" value="Spore_coat_assembly_SafA"/>
</dbReference>
<evidence type="ECO:0000313" key="3">
    <source>
        <dbReference type="EMBL" id="MBB5173218.1"/>
    </source>
</evidence>
<dbReference type="SUPFAM" id="SSF54106">
    <property type="entry name" value="LysM domain"/>
    <property type="match status" value="1"/>
</dbReference>
<sequence>MKIHIVQKGDTLGKLAQYYGVDYEELKSVNDHLSNPDLIMPGMKIKIPSQSIPVRQETGYEFVNEERKEQAPPKEQVKGVKEEPAPPMPEPAPAPAPAPAPEAPPAPHFHQQQQQVAQNQKMNMNFNVYKQPKMPAPPKKPKPEPKMKKPKAPQKMMKPKPVKHKPAPVHCFDAYPVSPVLPGCAPSAGYPMNYGYPMMGAQPYPMQDAHQYHWNQANWNNNDNNNNDHQMPWMNMNDEDAEHVPSPMMPMQAEQQTPEYGDVTQHQHPNGHMAPGMHPGYQQPAHQGMHPGYQQPAHQGMHPGYQQPAHQGMHPGFQQPGYPVMPQPGMPMYGYPQQQMMPGYEMRYDWEEEEIAAQHPSEGEEETE</sequence>
<organism evidence="3 4">
    <name type="scientific">Texcoconibacillus texcoconensis</name>
    <dbReference type="NCBI Taxonomy" id="1095777"/>
    <lineage>
        <taxon>Bacteria</taxon>
        <taxon>Bacillati</taxon>
        <taxon>Bacillota</taxon>
        <taxon>Bacilli</taxon>
        <taxon>Bacillales</taxon>
        <taxon>Bacillaceae</taxon>
        <taxon>Texcoconibacillus</taxon>
    </lineage>
</organism>
<evidence type="ECO:0000256" key="1">
    <source>
        <dbReference type="SAM" id="MobiDB-lite"/>
    </source>
</evidence>
<feature type="region of interest" description="Disordered" evidence="1">
    <location>
        <begin position="63"/>
        <end position="117"/>
    </location>
</feature>
<proteinExistence type="predicted"/>
<dbReference type="SMART" id="SM00257">
    <property type="entry name" value="LysM"/>
    <property type="match status" value="1"/>
</dbReference>
<dbReference type="InterPro" id="IPR018392">
    <property type="entry name" value="LysM"/>
</dbReference>
<dbReference type="CDD" id="cd00118">
    <property type="entry name" value="LysM"/>
    <property type="match status" value="1"/>
</dbReference>
<dbReference type="NCBIfam" id="TIGR02899">
    <property type="entry name" value="spore_safA"/>
    <property type="match status" value="1"/>
</dbReference>
<dbReference type="EMBL" id="JACHHB010000005">
    <property type="protein sequence ID" value="MBB5173218.1"/>
    <property type="molecule type" value="Genomic_DNA"/>
</dbReference>
<dbReference type="Pfam" id="PF01476">
    <property type="entry name" value="LysM"/>
    <property type="match status" value="1"/>
</dbReference>
<feature type="region of interest" description="Disordered" evidence="1">
    <location>
        <begin position="129"/>
        <end position="165"/>
    </location>
</feature>
<feature type="domain" description="LysM" evidence="2">
    <location>
        <begin position="2"/>
        <end position="47"/>
    </location>
</feature>
<feature type="compositionally biased region" description="Pro residues" evidence="1">
    <location>
        <begin position="85"/>
        <end position="107"/>
    </location>
</feature>
<dbReference type="InterPro" id="IPR036779">
    <property type="entry name" value="LysM_dom_sf"/>
</dbReference>
<feature type="compositionally biased region" description="Basic and acidic residues" evidence="1">
    <location>
        <begin position="64"/>
        <end position="84"/>
    </location>
</feature>
<dbReference type="AlphaFoldDB" id="A0A840QPE7"/>
<dbReference type="RefSeq" id="WP_184663673.1">
    <property type="nucleotide sequence ID" value="NZ_JACHHB010000005.1"/>
</dbReference>